<keyword evidence="1" id="KW-0233">DNA recombination</keyword>
<evidence type="ECO:0000256" key="1">
    <source>
        <dbReference type="ARBA" id="ARBA00023172"/>
    </source>
</evidence>
<sequence length="290" mass="33717">MGVDASGRYVESSALHLLRPDEHVFNEMLAGWRNQQLSRNLQHSTIDAREGFVRRFVDATNEYPWSWSPAHVDEFFGDLRAIRHARLSTVRGYQNSLRLFCDYVATPTYGWPSVCGRYFGTHPVQVCFDWNTARHVQDSEADPSRRAFTREELQRLFDRADEEVSDIHSRGRKGWLAAYRDSVILKTAYAWGLRRNEVRHLQTVDFSRNPHAREFGKYGVLQVRWGKAKKGSPPKRRSVLTVFDWATRDPRGLARGRARTHRRQPRPLPHRARDPRLADRPPGPLPPVLR</sequence>
<evidence type="ECO:0000313" key="4">
    <source>
        <dbReference type="EMBL" id="GAA4425029.1"/>
    </source>
</evidence>
<dbReference type="Gene3D" id="1.10.443.10">
    <property type="entry name" value="Intergrase catalytic core"/>
    <property type="match status" value="1"/>
</dbReference>
<dbReference type="PROSITE" id="PS51898">
    <property type="entry name" value="TYR_RECOMBINASE"/>
    <property type="match status" value="1"/>
</dbReference>
<dbReference type="SUPFAM" id="SSF56349">
    <property type="entry name" value="DNA breaking-rejoining enzymes"/>
    <property type="match status" value="1"/>
</dbReference>
<evidence type="ECO:0000313" key="5">
    <source>
        <dbReference type="Proteomes" id="UP001500622"/>
    </source>
</evidence>
<comment type="caution">
    <text evidence="4">The sequence shown here is derived from an EMBL/GenBank/DDBJ whole genome shotgun (WGS) entry which is preliminary data.</text>
</comment>
<reference evidence="5" key="1">
    <citation type="journal article" date="2019" name="Int. J. Syst. Evol. Microbiol.">
        <title>The Global Catalogue of Microorganisms (GCM) 10K type strain sequencing project: providing services to taxonomists for standard genome sequencing and annotation.</title>
        <authorList>
            <consortium name="The Broad Institute Genomics Platform"/>
            <consortium name="The Broad Institute Genome Sequencing Center for Infectious Disease"/>
            <person name="Wu L."/>
            <person name="Ma J."/>
        </authorList>
    </citation>
    <scope>NUCLEOTIDE SEQUENCE [LARGE SCALE GENOMIC DNA]</scope>
    <source>
        <strain evidence="5">JCM 17810</strain>
    </source>
</reference>
<dbReference type="InterPro" id="IPR011010">
    <property type="entry name" value="DNA_brk_join_enz"/>
</dbReference>
<organism evidence="4 5">
    <name type="scientific">Georgenia halophila</name>
    <dbReference type="NCBI Taxonomy" id="620889"/>
    <lineage>
        <taxon>Bacteria</taxon>
        <taxon>Bacillati</taxon>
        <taxon>Actinomycetota</taxon>
        <taxon>Actinomycetes</taxon>
        <taxon>Micrococcales</taxon>
        <taxon>Bogoriellaceae</taxon>
        <taxon>Georgenia</taxon>
    </lineage>
</organism>
<dbReference type="InterPro" id="IPR002104">
    <property type="entry name" value="Integrase_catalytic"/>
</dbReference>
<feature type="domain" description="Tyr recombinase" evidence="3">
    <location>
        <begin position="143"/>
        <end position="290"/>
    </location>
</feature>
<evidence type="ECO:0000256" key="2">
    <source>
        <dbReference type="SAM" id="MobiDB-lite"/>
    </source>
</evidence>
<dbReference type="Proteomes" id="UP001500622">
    <property type="component" value="Unassembled WGS sequence"/>
</dbReference>
<accession>A0ABP8LAV8</accession>
<feature type="compositionally biased region" description="Pro residues" evidence="2">
    <location>
        <begin position="281"/>
        <end position="290"/>
    </location>
</feature>
<dbReference type="EMBL" id="BAABGN010000009">
    <property type="protein sequence ID" value="GAA4425029.1"/>
    <property type="molecule type" value="Genomic_DNA"/>
</dbReference>
<feature type="compositionally biased region" description="Basic residues" evidence="2">
    <location>
        <begin position="254"/>
        <end position="270"/>
    </location>
</feature>
<feature type="region of interest" description="Disordered" evidence="2">
    <location>
        <begin position="251"/>
        <end position="290"/>
    </location>
</feature>
<protein>
    <recommendedName>
        <fullName evidence="3">Tyr recombinase domain-containing protein</fullName>
    </recommendedName>
</protein>
<dbReference type="InterPro" id="IPR013762">
    <property type="entry name" value="Integrase-like_cat_sf"/>
</dbReference>
<name>A0ABP8LAV8_9MICO</name>
<gene>
    <name evidence="4" type="ORF">GCM10023169_22280</name>
</gene>
<keyword evidence="5" id="KW-1185">Reference proteome</keyword>
<proteinExistence type="predicted"/>
<evidence type="ECO:0000259" key="3">
    <source>
        <dbReference type="PROSITE" id="PS51898"/>
    </source>
</evidence>